<dbReference type="CDD" id="cd08411">
    <property type="entry name" value="PBP2_OxyR"/>
    <property type="match status" value="1"/>
</dbReference>
<dbReference type="Proteomes" id="UP000237968">
    <property type="component" value="Unassembled WGS sequence"/>
</dbReference>
<dbReference type="Gene3D" id="3.40.190.10">
    <property type="entry name" value="Periplasmic binding protein-like II"/>
    <property type="match status" value="2"/>
</dbReference>
<dbReference type="PANTHER" id="PTHR30346:SF26">
    <property type="entry name" value="HYDROGEN PEROXIDE-INDUCIBLE GENES ACTIVATOR"/>
    <property type="match status" value="1"/>
</dbReference>
<evidence type="ECO:0000313" key="8">
    <source>
        <dbReference type="Proteomes" id="UP000237968"/>
    </source>
</evidence>
<keyword evidence="8" id="KW-1185">Reference proteome</keyword>
<dbReference type="PROSITE" id="PS50931">
    <property type="entry name" value="HTH_LYSR"/>
    <property type="match status" value="1"/>
</dbReference>
<dbReference type="GO" id="GO:0003700">
    <property type="term" value="F:DNA-binding transcription factor activity"/>
    <property type="evidence" value="ECO:0007669"/>
    <property type="project" value="InterPro"/>
</dbReference>
<gene>
    <name evidence="7" type="primary">oxyR</name>
    <name evidence="7" type="ORF">ENSA5_35610</name>
</gene>
<dbReference type="InterPro" id="IPR005119">
    <property type="entry name" value="LysR_subst-bd"/>
</dbReference>
<dbReference type="Gene3D" id="1.10.10.10">
    <property type="entry name" value="Winged helix-like DNA-binding domain superfamily/Winged helix DNA-binding domain"/>
    <property type="match status" value="1"/>
</dbReference>
<reference evidence="7 8" key="1">
    <citation type="submission" date="2018-03" db="EMBL/GenBank/DDBJ databases">
        <title>Draft Genome Sequences of the Obligatory Marine Myxobacteria Enhygromyxa salina SWB005.</title>
        <authorList>
            <person name="Poehlein A."/>
            <person name="Moghaddam J.A."/>
            <person name="Harms H."/>
            <person name="Alanjari M."/>
            <person name="Koenig G.M."/>
            <person name="Daniel R."/>
            <person name="Schaeberle T.F."/>
        </authorList>
    </citation>
    <scope>NUCLEOTIDE SEQUENCE [LARGE SCALE GENOMIC DNA]</scope>
    <source>
        <strain evidence="7 8">SWB005</strain>
    </source>
</reference>
<dbReference type="SUPFAM" id="SSF53850">
    <property type="entry name" value="Periplasmic binding protein-like II"/>
    <property type="match status" value="1"/>
</dbReference>
<comment type="similarity">
    <text evidence="1">Belongs to the LysR transcriptional regulatory family.</text>
</comment>
<feature type="domain" description="HTH lysR-type" evidence="6">
    <location>
        <begin position="5"/>
        <end position="62"/>
    </location>
</feature>
<dbReference type="SUPFAM" id="SSF46785">
    <property type="entry name" value="Winged helix' DNA-binding domain"/>
    <property type="match status" value="1"/>
</dbReference>
<dbReference type="OrthoDB" id="9775392at2"/>
<dbReference type="PANTHER" id="PTHR30346">
    <property type="entry name" value="TRANSCRIPTIONAL DUAL REGULATOR HCAR-RELATED"/>
    <property type="match status" value="1"/>
</dbReference>
<evidence type="ECO:0000259" key="6">
    <source>
        <dbReference type="PROSITE" id="PS50931"/>
    </source>
</evidence>
<keyword evidence="4" id="KW-0010">Activator</keyword>
<evidence type="ECO:0000313" key="7">
    <source>
        <dbReference type="EMBL" id="PRP96787.1"/>
    </source>
</evidence>
<dbReference type="RefSeq" id="WP_106392904.1">
    <property type="nucleotide sequence ID" value="NZ_PVNK01000164.1"/>
</dbReference>
<proteinExistence type="inferred from homology"/>
<dbReference type="FunFam" id="1.10.10.10:FF:000001">
    <property type="entry name" value="LysR family transcriptional regulator"/>
    <property type="match status" value="1"/>
</dbReference>
<keyword evidence="5" id="KW-0804">Transcription</keyword>
<protein>
    <submittedName>
        <fullName evidence="7">Hydrogen peroxide-inducible protein activator</fullName>
    </submittedName>
</protein>
<organism evidence="7 8">
    <name type="scientific">Enhygromyxa salina</name>
    <dbReference type="NCBI Taxonomy" id="215803"/>
    <lineage>
        <taxon>Bacteria</taxon>
        <taxon>Pseudomonadati</taxon>
        <taxon>Myxococcota</taxon>
        <taxon>Polyangia</taxon>
        <taxon>Nannocystales</taxon>
        <taxon>Nannocystaceae</taxon>
        <taxon>Enhygromyxa</taxon>
    </lineage>
</organism>
<evidence type="ECO:0000256" key="3">
    <source>
        <dbReference type="ARBA" id="ARBA00023125"/>
    </source>
</evidence>
<dbReference type="GO" id="GO:0032993">
    <property type="term" value="C:protein-DNA complex"/>
    <property type="evidence" value="ECO:0007669"/>
    <property type="project" value="TreeGrafter"/>
</dbReference>
<comment type="caution">
    <text evidence="7">The sequence shown here is derived from an EMBL/GenBank/DDBJ whole genome shotgun (WGS) entry which is preliminary data.</text>
</comment>
<evidence type="ECO:0000256" key="2">
    <source>
        <dbReference type="ARBA" id="ARBA00023015"/>
    </source>
</evidence>
<dbReference type="InterPro" id="IPR036390">
    <property type="entry name" value="WH_DNA-bd_sf"/>
</dbReference>
<dbReference type="InterPro" id="IPR000847">
    <property type="entry name" value="LysR_HTH_N"/>
</dbReference>
<dbReference type="GO" id="GO:0003677">
    <property type="term" value="F:DNA binding"/>
    <property type="evidence" value="ECO:0007669"/>
    <property type="project" value="UniProtKB-KW"/>
</dbReference>
<name>A0A2S9XV88_9BACT</name>
<evidence type="ECO:0000256" key="1">
    <source>
        <dbReference type="ARBA" id="ARBA00009437"/>
    </source>
</evidence>
<dbReference type="EMBL" id="PVNK01000164">
    <property type="protein sequence ID" value="PRP96787.1"/>
    <property type="molecule type" value="Genomic_DNA"/>
</dbReference>
<evidence type="ECO:0000256" key="4">
    <source>
        <dbReference type="ARBA" id="ARBA00023159"/>
    </source>
</evidence>
<dbReference type="PRINTS" id="PR00039">
    <property type="entry name" value="HTHLYSR"/>
</dbReference>
<dbReference type="Pfam" id="PF03466">
    <property type="entry name" value="LysR_substrate"/>
    <property type="match status" value="1"/>
</dbReference>
<sequence length="319" mass="35731">MAAGPTITQLEYILAVFETGHFGRAAARVGISQPTLSAQIHKAEVELGVTIFDRRTKPIEATPPGRAVIEHAQQVVDAHQSLVRHAAGKFEEPAGRFALGVIPTLAPYVLPWFLRRFAQAYPAVELAIYERPTDELVTEMVHNRVDAALLATPLDERAIEERVLFHDPFYVYGHPDEALLRAAEVEVEELDPRKLWLLEDGHCVRTQVINFCGIREREHLGSVSFAGGSLETLRRLIDASEGYTLIPETYARTLTKATRRRCVRAFASRTPTREISLVHHRRTWKRDILDALEAEISASIPRALAQVDGEGETLPVRVR</sequence>
<keyword evidence="2" id="KW-0805">Transcription regulation</keyword>
<evidence type="ECO:0000256" key="5">
    <source>
        <dbReference type="ARBA" id="ARBA00023163"/>
    </source>
</evidence>
<dbReference type="AlphaFoldDB" id="A0A2S9XV88"/>
<accession>A0A2S9XV88</accession>
<dbReference type="Pfam" id="PF00126">
    <property type="entry name" value="HTH_1"/>
    <property type="match status" value="1"/>
</dbReference>
<dbReference type="InterPro" id="IPR036388">
    <property type="entry name" value="WH-like_DNA-bd_sf"/>
</dbReference>
<keyword evidence="3" id="KW-0238">DNA-binding</keyword>